<dbReference type="InterPro" id="IPR036259">
    <property type="entry name" value="MFS_trans_sf"/>
</dbReference>
<protein>
    <recommendedName>
        <fullName evidence="9">Major facilitator superfamily (MFS) profile domain-containing protein</fullName>
    </recommendedName>
</protein>
<dbReference type="EMBL" id="VIBQ01000012">
    <property type="protein sequence ID" value="KAB8343036.1"/>
    <property type="molecule type" value="Genomic_DNA"/>
</dbReference>
<feature type="transmembrane region" description="Helical" evidence="8">
    <location>
        <begin position="169"/>
        <end position="188"/>
    </location>
</feature>
<evidence type="ECO:0000256" key="1">
    <source>
        <dbReference type="ARBA" id="ARBA00004141"/>
    </source>
</evidence>
<keyword evidence="5 8" id="KW-0472">Membrane</keyword>
<evidence type="ECO:0000256" key="5">
    <source>
        <dbReference type="ARBA" id="ARBA00023136"/>
    </source>
</evidence>
<name>A0A5N6KTG6_9ROSI</name>
<feature type="transmembrane region" description="Helical" evidence="8">
    <location>
        <begin position="446"/>
        <end position="466"/>
    </location>
</feature>
<gene>
    <name evidence="10" type="ORF">FH972_022630</name>
</gene>
<dbReference type="Gene3D" id="1.20.1250.20">
    <property type="entry name" value="MFS general substrate transporter like domains"/>
    <property type="match status" value="1"/>
</dbReference>
<dbReference type="InterPro" id="IPR020846">
    <property type="entry name" value="MFS_dom"/>
</dbReference>
<dbReference type="GO" id="GO:0016020">
    <property type="term" value="C:membrane"/>
    <property type="evidence" value="ECO:0007669"/>
    <property type="project" value="UniProtKB-SubCell"/>
</dbReference>
<feature type="transmembrane region" description="Helical" evidence="8">
    <location>
        <begin position="350"/>
        <end position="370"/>
    </location>
</feature>
<feature type="region of interest" description="Disordered" evidence="7">
    <location>
        <begin position="1"/>
        <end position="23"/>
    </location>
</feature>
<feature type="transmembrane region" description="Helical" evidence="8">
    <location>
        <begin position="200"/>
        <end position="222"/>
    </location>
</feature>
<evidence type="ECO:0000259" key="9">
    <source>
        <dbReference type="PROSITE" id="PS50850"/>
    </source>
</evidence>
<feature type="transmembrane region" description="Helical" evidence="8">
    <location>
        <begin position="270"/>
        <end position="295"/>
    </location>
</feature>
<evidence type="ECO:0000256" key="7">
    <source>
        <dbReference type="SAM" id="MobiDB-lite"/>
    </source>
</evidence>
<keyword evidence="3 8" id="KW-0812">Transmembrane</keyword>
<reference evidence="10 11" key="1">
    <citation type="submission" date="2019-06" db="EMBL/GenBank/DDBJ databases">
        <title>A chromosomal-level reference genome of Carpinus fangiana (Coryloideae, Betulaceae).</title>
        <authorList>
            <person name="Yang X."/>
            <person name="Wang Z."/>
            <person name="Zhang L."/>
            <person name="Hao G."/>
            <person name="Liu J."/>
            <person name="Yang Y."/>
        </authorList>
    </citation>
    <scope>NUCLEOTIDE SEQUENCE [LARGE SCALE GENOMIC DNA]</scope>
    <source>
        <strain evidence="10">Cfa_2016G</strain>
        <tissue evidence="10">Leaf</tissue>
    </source>
</reference>
<dbReference type="InterPro" id="IPR011701">
    <property type="entry name" value="MFS"/>
</dbReference>
<evidence type="ECO:0000256" key="3">
    <source>
        <dbReference type="ARBA" id="ARBA00022692"/>
    </source>
</evidence>
<keyword evidence="4 8" id="KW-1133">Transmembrane helix</keyword>
<dbReference type="GO" id="GO:0022857">
    <property type="term" value="F:transmembrane transporter activity"/>
    <property type="evidence" value="ECO:0007669"/>
    <property type="project" value="InterPro"/>
</dbReference>
<dbReference type="Proteomes" id="UP000327013">
    <property type="component" value="Unassembled WGS sequence"/>
</dbReference>
<dbReference type="PANTHER" id="PTHR43791">
    <property type="entry name" value="PERMEASE-RELATED"/>
    <property type="match status" value="1"/>
</dbReference>
<dbReference type="PANTHER" id="PTHR43791:SF40">
    <property type="entry name" value="THIAMINE PATHWAY TRANSPORTER THI73"/>
    <property type="match status" value="1"/>
</dbReference>
<dbReference type="FunFam" id="1.20.1250.20:FF:000064">
    <property type="entry name" value="MFS allantoate transporter"/>
    <property type="match status" value="1"/>
</dbReference>
<dbReference type="PROSITE" id="PS50850">
    <property type="entry name" value="MFS"/>
    <property type="match status" value="1"/>
</dbReference>
<feature type="transmembrane region" description="Helical" evidence="8">
    <location>
        <begin position="409"/>
        <end position="426"/>
    </location>
</feature>
<evidence type="ECO:0000256" key="8">
    <source>
        <dbReference type="SAM" id="Phobius"/>
    </source>
</evidence>
<evidence type="ECO:0000256" key="4">
    <source>
        <dbReference type="ARBA" id="ARBA00022989"/>
    </source>
</evidence>
<feature type="compositionally biased region" description="Acidic residues" evidence="7">
    <location>
        <begin position="1"/>
        <end position="21"/>
    </location>
</feature>
<comment type="subcellular location">
    <subcellularLocation>
        <location evidence="1">Membrane</location>
        <topology evidence="1">Multi-pass membrane protein</topology>
    </subcellularLocation>
</comment>
<dbReference type="AlphaFoldDB" id="A0A5N6KTG6"/>
<feature type="transmembrane region" description="Helical" evidence="8">
    <location>
        <begin position="376"/>
        <end position="397"/>
    </location>
</feature>
<feature type="transmembrane region" description="Helical" evidence="8">
    <location>
        <begin position="137"/>
        <end position="157"/>
    </location>
</feature>
<evidence type="ECO:0000256" key="2">
    <source>
        <dbReference type="ARBA" id="ARBA00022448"/>
    </source>
</evidence>
<feature type="transmembrane region" description="Helical" evidence="8">
    <location>
        <begin position="78"/>
        <end position="99"/>
    </location>
</feature>
<sequence>MGKLEDDVDVQSEESNIEPDTDALNNDAELTDIYRKVDWRIIPPMFFCYFLQFVDKVLINYANIMGLQQDLHMKGQDFSWMATAFFIGFAVAEFPQGWLLQKFPISKVLGLNVLCWGIVVCCSAAAQNFAAITALRTLLGCLEAIISPALIMTTSMWYTKRQSTSRYGIWYCGLGCGQIIGGLISFAAQHSPASSSLHSWRIMFLCVGAVNILAAIYVLTLFPDTVASATFLSPSQKATIHARLAFDQAGNGPRVFNPAALRETALDPAVWLLFLLTILIVIPSGVISTFSATLIRGFGYSPKQSALLNIPSGVVSILATLACTLFISSRRLARADAAELRNPPWYAQRCTAIALLLVPTIVGAGLMSFANHSQAAALAGIYLINTVVAPLALIYAFAGSNTQGCTKKVSVSALLAVAFGIANIIGPQTFQAKDAAGGYLPAKITVLAVNAASLVVVAALRVVYGMRNSRNARHRREGVQSEVETKALTDLTNPIFRYIY</sequence>
<feature type="domain" description="Major facilitator superfamily (MFS) profile" evidence="9">
    <location>
        <begin position="41"/>
        <end position="500"/>
    </location>
</feature>
<evidence type="ECO:0000256" key="6">
    <source>
        <dbReference type="ARBA" id="ARBA00037968"/>
    </source>
</evidence>
<dbReference type="SUPFAM" id="SSF103473">
    <property type="entry name" value="MFS general substrate transporter"/>
    <property type="match status" value="1"/>
</dbReference>
<proteinExistence type="inferred from homology"/>
<dbReference type="OrthoDB" id="196786at2759"/>
<comment type="caution">
    <text evidence="10">The sequence shown here is derived from an EMBL/GenBank/DDBJ whole genome shotgun (WGS) entry which is preliminary data.</text>
</comment>
<feature type="transmembrane region" description="Helical" evidence="8">
    <location>
        <begin position="111"/>
        <end position="131"/>
    </location>
</feature>
<keyword evidence="11" id="KW-1185">Reference proteome</keyword>
<evidence type="ECO:0000313" key="11">
    <source>
        <dbReference type="Proteomes" id="UP000327013"/>
    </source>
</evidence>
<keyword evidence="2" id="KW-0813">Transport</keyword>
<comment type="similarity">
    <text evidence="6">Belongs to the major facilitator superfamily. Allantoate permease family.</text>
</comment>
<organism evidence="10 11">
    <name type="scientific">Carpinus fangiana</name>
    <dbReference type="NCBI Taxonomy" id="176857"/>
    <lineage>
        <taxon>Eukaryota</taxon>
        <taxon>Viridiplantae</taxon>
        <taxon>Streptophyta</taxon>
        <taxon>Embryophyta</taxon>
        <taxon>Tracheophyta</taxon>
        <taxon>Spermatophyta</taxon>
        <taxon>Magnoliopsida</taxon>
        <taxon>eudicotyledons</taxon>
        <taxon>Gunneridae</taxon>
        <taxon>Pentapetalae</taxon>
        <taxon>rosids</taxon>
        <taxon>fabids</taxon>
        <taxon>Fagales</taxon>
        <taxon>Betulaceae</taxon>
        <taxon>Carpinus</taxon>
    </lineage>
</organism>
<evidence type="ECO:0000313" key="10">
    <source>
        <dbReference type="EMBL" id="KAB8343036.1"/>
    </source>
</evidence>
<accession>A0A5N6KTG6</accession>
<dbReference type="Pfam" id="PF07690">
    <property type="entry name" value="MFS_1"/>
    <property type="match status" value="1"/>
</dbReference>
<feature type="transmembrane region" description="Helical" evidence="8">
    <location>
        <begin position="307"/>
        <end position="329"/>
    </location>
</feature>